<organism evidence="4 5">
    <name type="scientific">Ensifer canadensis</name>
    <dbReference type="NCBI Taxonomy" id="555315"/>
    <lineage>
        <taxon>Bacteria</taxon>
        <taxon>Pseudomonadati</taxon>
        <taxon>Pseudomonadota</taxon>
        <taxon>Alphaproteobacteria</taxon>
        <taxon>Hyphomicrobiales</taxon>
        <taxon>Rhizobiaceae</taxon>
        <taxon>Sinorhizobium/Ensifer group</taxon>
        <taxon>Ensifer</taxon>
    </lineage>
</organism>
<evidence type="ECO:0000256" key="2">
    <source>
        <dbReference type="ARBA" id="ARBA00023180"/>
    </source>
</evidence>
<sequence>MTDAAKAVSSSNCLLFRLSFFRWGSAVAGAFLALTSAAGLSLAQEQPAFPGAEGYGKMATGGRGGAIIPVTNLNDAGPGSLRACIDLSGPRNCVFKVGGTITLKSSLVVRDQNANLSILGQTAPGGGILLTIDQTNSEGLHTPFVVKGSVNVIIRHLRMRPQFSNSIPNVDGVTIEDSRLVYVDHVSTSWATDENFNAYATTTDLTVANSLFAEGLNKHSKCALLGSDPRGPQNISFWKNACVSNRDRNPDNNHYGGSCIEIVNNLFFNAASEWGEIFSQFPGGTPISFVGNYFKAGPSTNEVTYAMNWNDTASVDNPKLYQSGNVTWSFGKKSIVAIAPDTLGFVVDKPPCPLAIANPEPAEAVYASVTATAGAFPRDGVDTRVIAEIGPIGQKGGGKMVSVPGALPEIANGEPYLDSDVDGMADAIEPQFGAAAVSNDPWVDGDGNGWSNFDDFMQWLSEERIAGRYPTD</sequence>
<dbReference type="RefSeq" id="WP_203529085.1">
    <property type="nucleotide sequence ID" value="NZ_CP083374.1"/>
</dbReference>
<keyword evidence="3" id="KW-0732">Signal</keyword>
<dbReference type="Gene3D" id="2.160.20.10">
    <property type="entry name" value="Single-stranded right-handed beta-helix, Pectin lyase-like"/>
    <property type="match status" value="1"/>
</dbReference>
<feature type="chain" id="PRO_5043845587" evidence="3">
    <location>
        <begin position="29"/>
        <end position="472"/>
    </location>
</feature>
<keyword evidence="4" id="KW-0456">Lyase</keyword>
<keyword evidence="5" id="KW-1185">Reference proteome</keyword>
<dbReference type="SUPFAM" id="SSF51126">
    <property type="entry name" value="Pectin lyase-like"/>
    <property type="match status" value="1"/>
</dbReference>
<keyword evidence="1" id="KW-0479">Metal-binding</keyword>
<dbReference type="GO" id="GO:0046872">
    <property type="term" value="F:metal ion binding"/>
    <property type="evidence" value="ECO:0007669"/>
    <property type="project" value="UniProtKB-KW"/>
</dbReference>
<reference evidence="4 5" key="1">
    <citation type="submission" date="2020-01" db="EMBL/GenBank/DDBJ databases">
        <title>Draft genome assembly of Ensifer adhaerens T173.</title>
        <authorList>
            <person name="Craig J.E."/>
            <person name="Stinchcombe J.R."/>
        </authorList>
    </citation>
    <scope>NUCLEOTIDE SEQUENCE [LARGE SCALE GENOMIC DNA]</scope>
    <source>
        <strain evidence="4 5">T173</strain>
    </source>
</reference>
<protein>
    <submittedName>
        <fullName evidence="4">Pectate lyase</fullName>
    </submittedName>
</protein>
<feature type="signal peptide" evidence="3">
    <location>
        <begin position="1"/>
        <end position="28"/>
    </location>
</feature>
<dbReference type="PANTHER" id="PTHR42970:SF1">
    <property type="entry name" value="PECTATE LYASE C-RELATED"/>
    <property type="match status" value="1"/>
</dbReference>
<evidence type="ECO:0000256" key="3">
    <source>
        <dbReference type="SAM" id="SignalP"/>
    </source>
</evidence>
<dbReference type="AlphaFoldDB" id="A0AAW4FSF4"/>
<evidence type="ECO:0000256" key="1">
    <source>
        <dbReference type="ARBA" id="ARBA00022723"/>
    </source>
</evidence>
<evidence type="ECO:0000313" key="4">
    <source>
        <dbReference type="EMBL" id="MBM3094302.1"/>
    </source>
</evidence>
<evidence type="ECO:0000313" key="5">
    <source>
        <dbReference type="Proteomes" id="UP000744980"/>
    </source>
</evidence>
<comment type="caution">
    <text evidence="4">The sequence shown here is derived from an EMBL/GenBank/DDBJ whole genome shotgun (WGS) entry which is preliminary data.</text>
</comment>
<dbReference type="InterPro" id="IPR011050">
    <property type="entry name" value="Pectin_lyase_fold/virulence"/>
</dbReference>
<dbReference type="PANTHER" id="PTHR42970">
    <property type="entry name" value="PECTATE LYASE C-RELATED"/>
    <property type="match status" value="1"/>
</dbReference>
<dbReference type="Proteomes" id="UP000744980">
    <property type="component" value="Unassembled WGS sequence"/>
</dbReference>
<gene>
    <name evidence="4" type="ORF">GFB56_26520</name>
</gene>
<dbReference type="GO" id="GO:0016829">
    <property type="term" value="F:lyase activity"/>
    <property type="evidence" value="ECO:0007669"/>
    <property type="project" value="UniProtKB-KW"/>
</dbReference>
<dbReference type="InterPro" id="IPR012334">
    <property type="entry name" value="Pectin_lyas_fold"/>
</dbReference>
<keyword evidence="2" id="KW-0325">Glycoprotein</keyword>
<dbReference type="InterPro" id="IPR052063">
    <property type="entry name" value="Polysaccharide_Lyase_1"/>
</dbReference>
<dbReference type="EMBL" id="WXFA01000024">
    <property type="protein sequence ID" value="MBM3094302.1"/>
    <property type="molecule type" value="Genomic_DNA"/>
</dbReference>
<name>A0AAW4FSF4_9HYPH</name>
<proteinExistence type="predicted"/>
<accession>A0AAW4FSF4</accession>